<dbReference type="Pfam" id="PF01381">
    <property type="entry name" value="HTH_3"/>
    <property type="match status" value="1"/>
</dbReference>
<feature type="region of interest" description="Disordered" evidence="1">
    <location>
        <begin position="68"/>
        <end position="131"/>
    </location>
</feature>
<evidence type="ECO:0000256" key="1">
    <source>
        <dbReference type="SAM" id="MobiDB-lite"/>
    </source>
</evidence>
<evidence type="ECO:0000259" key="2">
    <source>
        <dbReference type="PROSITE" id="PS50943"/>
    </source>
</evidence>
<reference evidence="3" key="2">
    <citation type="submission" date="2020-09" db="EMBL/GenBank/DDBJ databases">
        <authorList>
            <person name="Sun Q."/>
            <person name="Zhou Y."/>
        </authorList>
    </citation>
    <scope>NUCLEOTIDE SEQUENCE</scope>
    <source>
        <strain evidence="3">CGMCC 1.12919</strain>
    </source>
</reference>
<dbReference type="CDD" id="cd00093">
    <property type="entry name" value="HTH_XRE"/>
    <property type="match status" value="1"/>
</dbReference>
<dbReference type="Gene3D" id="1.10.260.40">
    <property type="entry name" value="lambda repressor-like DNA-binding domains"/>
    <property type="match status" value="1"/>
</dbReference>
<dbReference type="Proteomes" id="UP000637002">
    <property type="component" value="Unassembled WGS sequence"/>
</dbReference>
<accession>A0A916XA46</accession>
<dbReference type="InterPro" id="IPR001387">
    <property type="entry name" value="Cro/C1-type_HTH"/>
</dbReference>
<evidence type="ECO:0000313" key="4">
    <source>
        <dbReference type="Proteomes" id="UP000637002"/>
    </source>
</evidence>
<dbReference type="EMBL" id="BMGG01000002">
    <property type="protein sequence ID" value="GGC56528.1"/>
    <property type="molecule type" value="Genomic_DNA"/>
</dbReference>
<feature type="domain" description="HTH cro/C1-type" evidence="2">
    <location>
        <begin position="8"/>
        <end position="61"/>
    </location>
</feature>
<dbReference type="RefSeq" id="WP_188608441.1">
    <property type="nucleotide sequence ID" value="NZ_BMGG01000002.1"/>
</dbReference>
<name>A0A916XA46_9HYPH</name>
<dbReference type="PROSITE" id="PS50943">
    <property type="entry name" value="HTH_CROC1"/>
    <property type="match status" value="1"/>
</dbReference>
<keyword evidence="4" id="KW-1185">Reference proteome</keyword>
<dbReference type="SUPFAM" id="SSF47413">
    <property type="entry name" value="lambda repressor-like DNA-binding domains"/>
    <property type="match status" value="1"/>
</dbReference>
<sequence length="131" mass="13854">MLTPAQSRAARGLLDWSQADLAVAARVSLSTVRDFEKGRRTPIGNNMSAIRTALEAAGVQFIPENGAGAGVRMERRDAQAKGSAAERMQKQAASRDAAYSAMDKELAGSPASADDKAARKRKLTEPPKGAK</sequence>
<gene>
    <name evidence="3" type="ORF">GCM10010994_14320</name>
</gene>
<reference evidence="3" key="1">
    <citation type="journal article" date="2014" name="Int. J. Syst. Evol. Microbiol.">
        <title>Complete genome sequence of Corynebacterium casei LMG S-19264T (=DSM 44701T), isolated from a smear-ripened cheese.</title>
        <authorList>
            <consortium name="US DOE Joint Genome Institute (JGI-PGF)"/>
            <person name="Walter F."/>
            <person name="Albersmeier A."/>
            <person name="Kalinowski J."/>
            <person name="Ruckert C."/>
        </authorList>
    </citation>
    <scope>NUCLEOTIDE SEQUENCE</scope>
    <source>
        <strain evidence="3">CGMCC 1.12919</strain>
    </source>
</reference>
<dbReference type="InterPro" id="IPR010982">
    <property type="entry name" value="Lambda_DNA-bd_dom_sf"/>
</dbReference>
<protein>
    <recommendedName>
        <fullName evidence="2">HTH cro/C1-type domain-containing protein</fullName>
    </recommendedName>
</protein>
<dbReference type="AlphaFoldDB" id="A0A916XA46"/>
<evidence type="ECO:0000313" key="3">
    <source>
        <dbReference type="EMBL" id="GGC56528.1"/>
    </source>
</evidence>
<proteinExistence type="predicted"/>
<dbReference type="GO" id="GO:0003677">
    <property type="term" value="F:DNA binding"/>
    <property type="evidence" value="ECO:0007669"/>
    <property type="project" value="InterPro"/>
</dbReference>
<comment type="caution">
    <text evidence="3">The sequence shown here is derived from an EMBL/GenBank/DDBJ whole genome shotgun (WGS) entry which is preliminary data.</text>
</comment>
<organism evidence="3 4">
    <name type="scientific">Chelatococcus reniformis</name>
    <dbReference type="NCBI Taxonomy" id="1494448"/>
    <lineage>
        <taxon>Bacteria</taxon>
        <taxon>Pseudomonadati</taxon>
        <taxon>Pseudomonadota</taxon>
        <taxon>Alphaproteobacteria</taxon>
        <taxon>Hyphomicrobiales</taxon>
        <taxon>Chelatococcaceae</taxon>
        <taxon>Chelatococcus</taxon>
    </lineage>
</organism>